<dbReference type="Proteomes" id="UP000002724">
    <property type="component" value="Chromosome"/>
</dbReference>
<reference evidence="3 4" key="1">
    <citation type="submission" date="2008-06" db="EMBL/GenBank/DDBJ databases">
        <title>Complete sequence of Pelodictyon phaeoclathratiforme BU-1.</title>
        <authorList>
            <consortium name="US DOE Joint Genome Institute"/>
            <person name="Lucas S."/>
            <person name="Copeland A."/>
            <person name="Lapidus A."/>
            <person name="Glavina del Rio T."/>
            <person name="Dalin E."/>
            <person name="Tice H."/>
            <person name="Bruce D."/>
            <person name="Goodwin L."/>
            <person name="Pitluck S."/>
            <person name="Schmutz J."/>
            <person name="Larimer F."/>
            <person name="Land M."/>
            <person name="Hauser L."/>
            <person name="Kyrpides N."/>
            <person name="Mikhailova N."/>
            <person name="Liu Z."/>
            <person name="Li T."/>
            <person name="Zhao F."/>
            <person name="Overmann J."/>
            <person name="Bryant D.A."/>
            <person name="Richardson P."/>
        </authorList>
    </citation>
    <scope>NUCLEOTIDE SEQUENCE [LARGE SCALE GENOMIC DNA]</scope>
    <source>
        <strain evidence="4">DSM 5477 / BU-1</strain>
    </source>
</reference>
<dbReference type="Gene3D" id="3.10.50.40">
    <property type="match status" value="1"/>
</dbReference>
<evidence type="ECO:0000313" key="3">
    <source>
        <dbReference type="EMBL" id="ACF42933.1"/>
    </source>
</evidence>
<dbReference type="GO" id="GO:0003755">
    <property type="term" value="F:peptidyl-prolyl cis-trans isomerase activity"/>
    <property type="evidence" value="ECO:0007669"/>
    <property type="project" value="UniProtKB-KW"/>
</dbReference>
<accession>B4SDJ4</accession>
<dbReference type="RefSeq" id="WP_012507428.1">
    <property type="nucleotide sequence ID" value="NC_011060.1"/>
</dbReference>
<dbReference type="PROSITE" id="PS50198">
    <property type="entry name" value="PPIC_PPIASE_2"/>
    <property type="match status" value="1"/>
</dbReference>
<feature type="domain" description="PpiC" evidence="2">
    <location>
        <begin position="122"/>
        <end position="192"/>
    </location>
</feature>
<dbReference type="Pfam" id="PF00639">
    <property type="entry name" value="Rotamase"/>
    <property type="match status" value="1"/>
</dbReference>
<dbReference type="eggNOG" id="COG0760">
    <property type="taxonomic scope" value="Bacteria"/>
</dbReference>
<organism evidence="3 4">
    <name type="scientific">Pelodictyon phaeoclathratiforme (strain DSM 5477 / BU-1)</name>
    <dbReference type="NCBI Taxonomy" id="324925"/>
    <lineage>
        <taxon>Bacteria</taxon>
        <taxon>Pseudomonadati</taxon>
        <taxon>Chlorobiota</taxon>
        <taxon>Chlorobiia</taxon>
        <taxon>Chlorobiales</taxon>
        <taxon>Chlorobiaceae</taxon>
        <taxon>Chlorobium/Pelodictyon group</taxon>
        <taxon>Pelodictyon</taxon>
    </lineage>
</organism>
<dbReference type="STRING" id="324925.Ppha_0634"/>
<evidence type="ECO:0000259" key="2">
    <source>
        <dbReference type="PROSITE" id="PS50198"/>
    </source>
</evidence>
<dbReference type="EMBL" id="CP001110">
    <property type="protein sequence ID" value="ACF42933.1"/>
    <property type="molecule type" value="Genomic_DNA"/>
</dbReference>
<keyword evidence="1 3" id="KW-0413">Isomerase</keyword>
<keyword evidence="4" id="KW-1185">Reference proteome</keyword>
<proteinExistence type="predicted"/>
<dbReference type="InterPro" id="IPR000297">
    <property type="entry name" value="PPIase_PpiC"/>
</dbReference>
<keyword evidence="1" id="KW-0697">Rotamase</keyword>
<name>B4SDJ4_PELPB</name>
<dbReference type="HOGENOM" id="CLU_082394_0_0_10"/>
<dbReference type="SUPFAM" id="SSF54534">
    <property type="entry name" value="FKBP-like"/>
    <property type="match status" value="1"/>
</dbReference>
<dbReference type="InterPro" id="IPR046357">
    <property type="entry name" value="PPIase_dom_sf"/>
</dbReference>
<evidence type="ECO:0000313" key="4">
    <source>
        <dbReference type="Proteomes" id="UP000002724"/>
    </source>
</evidence>
<gene>
    <name evidence="3" type="ordered locus">Ppha_0634</name>
</gene>
<sequence length="237" mass="26547">MSVAVTVGKRELVVDDVVSLLAGHNLWPQLMEGVVVDRVLRTLGCSEEEIGVYYTTELAADAVFLEKKRAQLLLDGAKEEDVDFFISRPVLLELFKRRRFEPLVGSAFLKLKAGMDKVLFSLLRNKDHELTRELFFRLESGEESFASLAARYAEGREALSGGRLGPIEMQQLNPALAAVLSTARPGVVNPPVVIDGLGVITLLHEKIPAKFDEPMKQHLLNHLFREWVKAEVLAFFY</sequence>
<dbReference type="KEGG" id="pph:Ppha_0634"/>
<dbReference type="OrthoDB" id="594912at2"/>
<dbReference type="AlphaFoldDB" id="B4SDJ4"/>
<evidence type="ECO:0000256" key="1">
    <source>
        <dbReference type="PROSITE-ProRule" id="PRU00278"/>
    </source>
</evidence>
<protein>
    <submittedName>
        <fullName evidence="3">PpiC-type peptidyl-prolyl cis-trans isomerase</fullName>
    </submittedName>
</protein>